<proteinExistence type="predicted"/>
<dbReference type="InterPro" id="IPR052918">
    <property type="entry name" value="Motility_Chemotaxis_Reg"/>
</dbReference>
<name>A0A7W8JYR4_9DEIO</name>
<dbReference type="RefSeq" id="WP_184136655.1">
    <property type="nucleotide sequence ID" value="NZ_JACHFL010000016.1"/>
</dbReference>
<organism evidence="2 3">
    <name type="scientific">Deinococcus humi</name>
    <dbReference type="NCBI Taxonomy" id="662880"/>
    <lineage>
        <taxon>Bacteria</taxon>
        <taxon>Thermotogati</taxon>
        <taxon>Deinococcota</taxon>
        <taxon>Deinococci</taxon>
        <taxon>Deinococcales</taxon>
        <taxon>Deinococcaceae</taxon>
        <taxon>Deinococcus</taxon>
    </lineage>
</organism>
<dbReference type="Pfam" id="PF06739">
    <property type="entry name" value="SBBP"/>
    <property type="match status" value="2"/>
</dbReference>
<evidence type="ECO:0000313" key="3">
    <source>
        <dbReference type="Proteomes" id="UP000552709"/>
    </source>
</evidence>
<dbReference type="Gene3D" id="2.120.10.30">
    <property type="entry name" value="TolB, C-terminal domain"/>
    <property type="match status" value="1"/>
</dbReference>
<sequence length="428" mass="44091">MLTTPSRRHLLAAALLLALTPAGAAQGAFNPEWVNPIGSATYDAVAGLASDPQGNVIVAGSTGSDWLGTLGNREGFVRKLSPAGKVLWTTLISTLEKDDIFGMTADAAGNIYVAGGTGGELQSGGQVGRQDAFVAKLTPGGKVVWIKQFGSSEDDSVRAVALGPKGALSIMGITKGTLPGGESEGGQDTFVAQLSESGELVWMHQLGNEFDDVAGGIAVDEVGHVYAAGSIGTNDIANLDGFLAQFDAAGRPLWAKTYATGGQSYIQGLAVRGDTVVLVGNTTTVLPGQQSAGPGEYGTNNDAFVIRVDPKGATKWIRQFGGRGTDSAYGVTIAGNGDVLVTGEADGGLFDQKGQGEYDVFVSRYTAGGERLWTRLFGTPQSDYGFRVLPTNDALFVAGVSFGPISGKPAVKDVDAFVARLPVVPAGR</sequence>
<evidence type="ECO:0000256" key="1">
    <source>
        <dbReference type="SAM" id="SignalP"/>
    </source>
</evidence>
<dbReference type="InterPro" id="IPR011042">
    <property type="entry name" value="6-blade_b-propeller_TolB-like"/>
</dbReference>
<dbReference type="EMBL" id="JACHFL010000016">
    <property type="protein sequence ID" value="MBB5365288.1"/>
    <property type="molecule type" value="Genomic_DNA"/>
</dbReference>
<keyword evidence="3" id="KW-1185">Reference proteome</keyword>
<accession>A0A7W8JYR4</accession>
<dbReference type="PANTHER" id="PTHR35580">
    <property type="entry name" value="CELL SURFACE GLYCOPROTEIN (S-LAYER PROTEIN)-LIKE PROTEIN"/>
    <property type="match status" value="1"/>
</dbReference>
<dbReference type="AlphaFoldDB" id="A0A7W8JYR4"/>
<protein>
    <recommendedName>
        <fullName evidence="4">Beta-propeller repeat protein</fullName>
    </recommendedName>
</protein>
<evidence type="ECO:0000313" key="2">
    <source>
        <dbReference type="EMBL" id="MBB5365288.1"/>
    </source>
</evidence>
<dbReference type="Proteomes" id="UP000552709">
    <property type="component" value="Unassembled WGS sequence"/>
</dbReference>
<gene>
    <name evidence="2" type="ORF">HNQ08_004409</name>
</gene>
<comment type="caution">
    <text evidence="2">The sequence shown here is derived from an EMBL/GenBank/DDBJ whole genome shotgun (WGS) entry which is preliminary data.</text>
</comment>
<dbReference type="InterPro" id="IPR010620">
    <property type="entry name" value="SBBP_repeat"/>
</dbReference>
<feature type="chain" id="PRO_5030870925" description="Beta-propeller repeat protein" evidence="1">
    <location>
        <begin position="25"/>
        <end position="428"/>
    </location>
</feature>
<dbReference type="PROSITE" id="PS51318">
    <property type="entry name" value="TAT"/>
    <property type="match status" value="1"/>
</dbReference>
<feature type="signal peptide" evidence="1">
    <location>
        <begin position="1"/>
        <end position="24"/>
    </location>
</feature>
<reference evidence="2 3" key="1">
    <citation type="submission" date="2020-08" db="EMBL/GenBank/DDBJ databases">
        <title>Genomic Encyclopedia of Type Strains, Phase IV (KMG-IV): sequencing the most valuable type-strain genomes for metagenomic binning, comparative biology and taxonomic classification.</title>
        <authorList>
            <person name="Goeker M."/>
        </authorList>
    </citation>
    <scope>NUCLEOTIDE SEQUENCE [LARGE SCALE GENOMIC DNA]</scope>
    <source>
        <strain evidence="2 3">DSM 27939</strain>
    </source>
</reference>
<dbReference type="InterPro" id="IPR006311">
    <property type="entry name" value="TAT_signal"/>
</dbReference>
<evidence type="ECO:0008006" key="4">
    <source>
        <dbReference type="Google" id="ProtNLM"/>
    </source>
</evidence>
<dbReference type="PANTHER" id="PTHR35580:SF1">
    <property type="entry name" value="PHYTASE-LIKE DOMAIN-CONTAINING PROTEIN"/>
    <property type="match status" value="1"/>
</dbReference>
<keyword evidence="1" id="KW-0732">Signal</keyword>
<dbReference type="SUPFAM" id="SSF101898">
    <property type="entry name" value="NHL repeat"/>
    <property type="match status" value="1"/>
</dbReference>